<organism evidence="2 3">
    <name type="scientific">Castanea mollissima</name>
    <name type="common">Chinese chestnut</name>
    <dbReference type="NCBI Taxonomy" id="60419"/>
    <lineage>
        <taxon>Eukaryota</taxon>
        <taxon>Viridiplantae</taxon>
        <taxon>Streptophyta</taxon>
        <taxon>Embryophyta</taxon>
        <taxon>Tracheophyta</taxon>
        <taxon>Spermatophyta</taxon>
        <taxon>Magnoliopsida</taxon>
        <taxon>eudicotyledons</taxon>
        <taxon>Gunneridae</taxon>
        <taxon>Pentapetalae</taxon>
        <taxon>rosids</taxon>
        <taxon>fabids</taxon>
        <taxon>Fagales</taxon>
        <taxon>Fagaceae</taxon>
        <taxon>Castanea</taxon>
    </lineage>
</organism>
<protein>
    <submittedName>
        <fullName evidence="2">Uncharacterized protein</fullName>
    </submittedName>
</protein>
<evidence type="ECO:0000313" key="3">
    <source>
        <dbReference type="Proteomes" id="UP000737018"/>
    </source>
</evidence>
<comment type="caution">
    <text evidence="2">The sequence shown here is derived from an EMBL/GenBank/DDBJ whole genome shotgun (WGS) entry which is preliminary data.</text>
</comment>
<evidence type="ECO:0000313" key="2">
    <source>
        <dbReference type="EMBL" id="KAF3963774.1"/>
    </source>
</evidence>
<keyword evidence="1" id="KW-1133">Transmembrane helix</keyword>
<name>A0A8J4RAD7_9ROSI</name>
<dbReference type="Proteomes" id="UP000737018">
    <property type="component" value="Unassembled WGS sequence"/>
</dbReference>
<dbReference type="AlphaFoldDB" id="A0A8J4RAD7"/>
<dbReference type="EMBL" id="JRKL02001481">
    <property type="protein sequence ID" value="KAF3963774.1"/>
    <property type="molecule type" value="Genomic_DNA"/>
</dbReference>
<keyword evidence="1" id="KW-0472">Membrane</keyword>
<feature type="transmembrane region" description="Helical" evidence="1">
    <location>
        <begin position="68"/>
        <end position="84"/>
    </location>
</feature>
<reference evidence="2" key="1">
    <citation type="submission" date="2020-03" db="EMBL/GenBank/DDBJ databases">
        <title>Castanea mollissima Vanexum genome sequencing.</title>
        <authorList>
            <person name="Staton M."/>
        </authorList>
    </citation>
    <scope>NUCLEOTIDE SEQUENCE</scope>
    <source>
        <tissue evidence="2">Leaf</tissue>
    </source>
</reference>
<evidence type="ECO:0000256" key="1">
    <source>
        <dbReference type="SAM" id="Phobius"/>
    </source>
</evidence>
<feature type="transmembrane region" description="Helical" evidence="1">
    <location>
        <begin position="25"/>
        <end position="47"/>
    </location>
</feature>
<keyword evidence="3" id="KW-1185">Reference proteome</keyword>
<accession>A0A8J4RAD7</accession>
<keyword evidence="1" id="KW-0812">Transmembrane</keyword>
<proteinExistence type="predicted"/>
<gene>
    <name evidence="2" type="ORF">CMV_011874</name>
</gene>
<sequence>MLLVYLEQNTSYCNRNRTSIGVVDIWPFSFTFLLFWPLLIPSLSLPLKPSRSFSFASLIDRICGGQSLAVRGILEVVLILWPVWRTSCRVKMWAAISCSVTIVVKSNKGTVLQALRLAFLDIEGLGKDVVSALNCVGVRVTYKTEALTLTNDDEKNVD</sequence>